<comment type="caution">
    <text evidence="4">The sequence shown here is derived from an EMBL/GenBank/DDBJ whole genome shotgun (WGS) entry which is preliminary data.</text>
</comment>
<evidence type="ECO:0000256" key="2">
    <source>
        <dbReference type="SAM" id="MobiDB-lite"/>
    </source>
</evidence>
<dbReference type="SUPFAM" id="SSF52402">
    <property type="entry name" value="Adenine nucleotide alpha hydrolases-like"/>
    <property type="match status" value="2"/>
</dbReference>
<dbReference type="EMBL" id="JAFBBZ010000001">
    <property type="protein sequence ID" value="MBM7507405.1"/>
    <property type="molecule type" value="Genomic_DNA"/>
</dbReference>
<organism evidence="4 5">
    <name type="scientific">Nocardioides salarius</name>
    <dbReference type="NCBI Taxonomy" id="374513"/>
    <lineage>
        <taxon>Bacteria</taxon>
        <taxon>Bacillati</taxon>
        <taxon>Actinomycetota</taxon>
        <taxon>Actinomycetes</taxon>
        <taxon>Propionibacteriales</taxon>
        <taxon>Nocardioidaceae</taxon>
        <taxon>Nocardioides</taxon>
    </lineage>
</organism>
<dbReference type="PANTHER" id="PTHR46268">
    <property type="entry name" value="STRESS RESPONSE PROTEIN NHAX"/>
    <property type="match status" value="1"/>
</dbReference>
<dbReference type="PRINTS" id="PR01438">
    <property type="entry name" value="UNVRSLSTRESS"/>
</dbReference>
<evidence type="ECO:0000256" key="1">
    <source>
        <dbReference type="ARBA" id="ARBA00008791"/>
    </source>
</evidence>
<dbReference type="InterPro" id="IPR006016">
    <property type="entry name" value="UspA"/>
</dbReference>
<feature type="domain" description="UspA" evidence="3">
    <location>
        <begin position="180"/>
        <end position="313"/>
    </location>
</feature>
<name>A0ABS2M893_9ACTN</name>
<dbReference type="Proteomes" id="UP000732378">
    <property type="component" value="Unassembled WGS sequence"/>
</dbReference>
<accession>A0ABS2M893</accession>
<gene>
    <name evidence="4" type="ORF">JOE61_001219</name>
</gene>
<proteinExistence type="inferred from homology"/>
<protein>
    <submittedName>
        <fullName evidence="4">Nucleotide-binding universal stress UspA family protein</fullName>
    </submittedName>
</protein>
<keyword evidence="5" id="KW-1185">Reference proteome</keyword>
<dbReference type="CDD" id="cd00293">
    <property type="entry name" value="USP-like"/>
    <property type="match status" value="1"/>
</dbReference>
<reference evidence="4 5" key="1">
    <citation type="submission" date="2021-01" db="EMBL/GenBank/DDBJ databases">
        <title>Sequencing the genomes of 1000 actinobacteria strains.</title>
        <authorList>
            <person name="Klenk H.-P."/>
        </authorList>
    </citation>
    <scope>NUCLEOTIDE SEQUENCE [LARGE SCALE GENOMIC DNA]</scope>
    <source>
        <strain evidence="4 5">DSM 18239</strain>
    </source>
</reference>
<dbReference type="PANTHER" id="PTHR46268:SF6">
    <property type="entry name" value="UNIVERSAL STRESS PROTEIN UP12"/>
    <property type="match status" value="1"/>
</dbReference>
<feature type="region of interest" description="Disordered" evidence="2">
    <location>
        <begin position="1"/>
        <end position="27"/>
    </location>
</feature>
<dbReference type="InterPro" id="IPR014729">
    <property type="entry name" value="Rossmann-like_a/b/a_fold"/>
</dbReference>
<evidence type="ECO:0000313" key="4">
    <source>
        <dbReference type="EMBL" id="MBM7507405.1"/>
    </source>
</evidence>
<comment type="similarity">
    <text evidence="1">Belongs to the universal stress protein A family.</text>
</comment>
<evidence type="ECO:0000259" key="3">
    <source>
        <dbReference type="Pfam" id="PF00582"/>
    </source>
</evidence>
<dbReference type="InterPro" id="IPR006015">
    <property type="entry name" value="Universal_stress_UspA"/>
</dbReference>
<evidence type="ECO:0000313" key="5">
    <source>
        <dbReference type="Proteomes" id="UP000732378"/>
    </source>
</evidence>
<feature type="domain" description="UspA" evidence="3">
    <location>
        <begin position="34"/>
        <end position="171"/>
    </location>
</feature>
<sequence length="316" mass="32849">MDTDLENSDSQGNPDAEPASGPTVADHLSSTGAVVVAVDGSEHAEEALAWAAEHAALHHRPLAVVSVWEPVPSMWLDTTGINHTVLYAELASAGADRVEAAAEKARSLHPGLSVETAVARGDVRGELLRLSQHASLLVLGSRGRGPLRSLLLGSVSAAVARHAHSPVVVVRPGGKGGGGILVGVDGTERSMGAVTAAYEQAAATGQRLTVLHCFWDARVAYAGAMVVDETDDAADVRALVAETTAGLAEKHPDVQVEVRIVRGLADQVLVAESKDRDLVVLGYHRQHALGEALFPSVVTSVLEHAHGAVMVVPARD</sequence>
<dbReference type="Gene3D" id="3.40.50.620">
    <property type="entry name" value="HUPs"/>
    <property type="match status" value="2"/>
</dbReference>
<dbReference type="RefSeq" id="WP_193668962.1">
    <property type="nucleotide sequence ID" value="NZ_CAXICV010000068.1"/>
</dbReference>
<dbReference type="Pfam" id="PF00582">
    <property type="entry name" value="Usp"/>
    <property type="match status" value="2"/>
</dbReference>